<dbReference type="AlphaFoldDB" id="A0A1I8NP61"/>
<feature type="compositionally biased region" description="Pro residues" evidence="12">
    <location>
        <begin position="530"/>
        <end position="539"/>
    </location>
</feature>
<dbReference type="Proteomes" id="UP000095300">
    <property type="component" value="Unassembled WGS sequence"/>
</dbReference>
<dbReference type="EnsemblMetazoa" id="SCAU000805-RA">
    <property type="protein sequence ID" value="SCAU000805-PA"/>
    <property type="gene ID" value="SCAU000805"/>
</dbReference>
<dbReference type="GO" id="GO:0007165">
    <property type="term" value="P:signal transduction"/>
    <property type="evidence" value="ECO:0007669"/>
    <property type="project" value="TreeGrafter"/>
</dbReference>
<dbReference type="InterPro" id="IPR008160">
    <property type="entry name" value="Collagen"/>
</dbReference>
<keyword evidence="6" id="KW-0677">Repeat</keyword>
<keyword evidence="9" id="KW-0325">Glycoprotein</keyword>
<feature type="compositionally biased region" description="Basic and acidic residues" evidence="12">
    <location>
        <begin position="626"/>
        <end position="642"/>
    </location>
</feature>
<dbReference type="EnsemblMetazoa" id="SCAU000805-RC">
    <property type="protein sequence ID" value="SCAU000805-PC"/>
    <property type="gene ID" value="SCAU000805"/>
</dbReference>
<dbReference type="InterPro" id="IPR050605">
    <property type="entry name" value="Olfactomedin-like_domain"/>
</dbReference>
<evidence type="ECO:0000256" key="1">
    <source>
        <dbReference type="ARBA" id="ARBA00004236"/>
    </source>
</evidence>
<dbReference type="InterPro" id="IPR007110">
    <property type="entry name" value="Ig-like_dom"/>
</dbReference>
<dbReference type="GO" id="GO:0005886">
    <property type="term" value="C:plasma membrane"/>
    <property type="evidence" value="ECO:0007669"/>
    <property type="project" value="UniProtKB-SubCell"/>
</dbReference>
<feature type="region of interest" description="Disordered" evidence="12">
    <location>
        <begin position="365"/>
        <end position="440"/>
    </location>
</feature>
<evidence type="ECO:0000256" key="11">
    <source>
        <dbReference type="PROSITE-ProRule" id="PRU00446"/>
    </source>
</evidence>
<evidence type="ECO:0000256" key="6">
    <source>
        <dbReference type="ARBA" id="ARBA00022737"/>
    </source>
</evidence>
<dbReference type="STRING" id="35570.A0A1I8NP61"/>
<feature type="compositionally biased region" description="Polar residues" evidence="12">
    <location>
        <begin position="233"/>
        <end position="244"/>
    </location>
</feature>
<dbReference type="SMART" id="SM00409">
    <property type="entry name" value="IG"/>
    <property type="match status" value="2"/>
</dbReference>
<evidence type="ECO:0000256" key="3">
    <source>
        <dbReference type="ARBA" id="ARBA00022475"/>
    </source>
</evidence>
<proteinExistence type="predicted"/>
<feature type="compositionally biased region" description="Acidic residues" evidence="12">
    <location>
        <begin position="30"/>
        <end position="48"/>
    </location>
</feature>
<dbReference type="PANTHER" id="PTHR23192">
    <property type="entry name" value="OLFACTOMEDIN-RELATED"/>
    <property type="match status" value="1"/>
</dbReference>
<dbReference type="PROSITE" id="PS51132">
    <property type="entry name" value="OLF"/>
    <property type="match status" value="1"/>
</dbReference>
<dbReference type="PROSITE" id="PS50835">
    <property type="entry name" value="IG_LIKE"/>
    <property type="match status" value="2"/>
</dbReference>
<evidence type="ECO:0000313" key="16">
    <source>
        <dbReference type="EnsemblMetazoa" id="SCAU000805-PB"/>
    </source>
</evidence>
<dbReference type="EnsemblMetazoa" id="SCAU000805-RD">
    <property type="protein sequence ID" value="SCAU000805-PD"/>
    <property type="gene ID" value="SCAU000805"/>
</dbReference>
<dbReference type="InterPro" id="IPR003598">
    <property type="entry name" value="Ig_sub2"/>
</dbReference>
<dbReference type="InterPro" id="IPR013783">
    <property type="entry name" value="Ig-like_fold"/>
</dbReference>
<evidence type="ECO:0000256" key="12">
    <source>
        <dbReference type="SAM" id="MobiDB-lite"/>
    </source>
</evidence>
<accession>A0A1I8NP61</accession>
<feature type="region of interest" description="Disordered" evidence="12">
    <location>
        <begin position="1"/>
        <end position="49"/>
    </location>
</feature>
<feature type="compositionally biased region" description="Low complexity" evidence="12">
    <location>
        <begin position="223"/>
        <end position="232"/>
    </location>
</feature>
<keyword evidence="7 13" id="KW-0472">Membrane</keyword>
<dbReference type="GO" id="GO:0005615">
    <property type="term" value="C:extracellular space"/>
    <property type="evidence" value="ECO:0007669"/>
    <property type="project" value="TreeGrafter"/>
</dbReference>
<evidence type="ECO:0000313" key="17">
    <source>
        <dbReference type="EnsemblMetazoa" id="SCAU000805-PD"/>
    </source>
</evidence>
<feature type="domain" description="Olfactomedin-like" evidence="15">
    <location>
        <begin position="960"/>
        <end position="1212"/>
    </location>
</feature>
<dbReference type="FunFam" id="2.60.40.10:FF:000328">
    <property type="entry name" value="CLUMA_CG000981, isoform A"/>
    <property type="match status" value="1"/>
</dbReference>
<dbReference type="Pfam" id="PF01391">
    <property type="entry name" value="Collagen"/>
    <property type="match status" value="2"/>
</dbReference>
<feature type="region of interest" description="Disordered" evidence="12">
    <location>
        <begin position="222"/>
        <end position="270"/>
    </location>
</feature>
<evidence type="ECO:0000256" key="4">
    <source>
        <dbReference type="ARBA" id="ARBA00022525"/>
    </source>
</evidence>
<evidence type="ECO:0000256" key="13">
    <source>
        <dbReference type="SAM" id="Phobius"/>
    </source>
</evidence>
<dbReference type="InterPro" id="IPR003112">
    <property type="entry name" value="Olfac-like_dom"/>
</dbReference>
<keyword evidence="13" id="KW-0812">Transmembrane</keyword>
<organism evidence="16 18">
    <name type="scientific">Stomoxys calcitrans</name>
    <name type="common">Stable fly</name>
    <name type="synonym">Conops calcitrans</name>
    <dbReference type="NCBI Taxonomy" id="35570"/>
    <lineage>
        <taxon>Eukaryota</taxon>
        <taxon>Metazoa</taxon>
        <taxon>Ecdysozoa</taxon>
        <taxon>Arthropoda</taxon>
        <taxon>Hexapoda</taxon>
        <taxon>Insecta</taxon>
        <taxon>Pterygota</taxon>
        <taxon>Neoptera</taxon>
        <taxon>Endopterygota</taxon>
        <taxon>Diptera</taxon>
        <taxon>Brachycera</taxon>
        <taxon>Muscomorpha</taxon>
        <taxon>Muscoidea</taxon>
        <taxon>Muscidae</taxon>
        <taxon>Stomoxys</taxon>
    </lineage>
</organism>
<keyword evidence="10" id="KW-0393">Immunoglobulin domain</keyword>
<dbReference type="Gene3D" id="2.60.40.10">
    <property type="entry name" value="Immunoglobulins"/>
    <property type="match status" value="2"/>
</dbReference>
<keyword evidence="8" id="KW-1015">Disulfide bond</keyword>
<evidence type="ECO:0000256" key="7">
    <source>
        <dbReference type="ARBA" id="ARBA00023136"/>
    </source>
</evidence>
<evidence type="ECO:0000259" key="14">
    <source>
        <dbReference type="PROSITE" id="PS50835"/>
    </source>
</evidence>
<protein>
    <recommendedName>
        <fullName evidence="19">Olfactomedin-like domain-containing protein</fullName>
    </recommendedName>
</protein>
<keyword evidence="18" id="KW-1185">Reference proteome</keyword>
<dbReference type="SUPFAM" id="SSF48726">
    <property type="entry name" value="Immunoglobulin"/>
    <property type="match status" value="2"/>
</dbReference>
<feature type="compositionally biased region" description="Basic and acidic residues" evidence="12">
    <location>
        <begin position="17"/>
        <end position="29"/>
    </location>
</feature>
<dbReference type="InterPro" id="IPR003599">
    <property type="entry name" value="Ig_sub"/>
</dbReference>
<dbReference type="Pfam" id="PF02191">
    <property type="entry name" value="OLF"/>
    <property type="match status" value="1"/>
</dbReference>
<sequence>MFVGINQMRQSGKKRKKTEDTGTRQRTANDEEEDTVHSEEEDEEDAEAVEGYSRFRPTDMHANAKEMGVQAQAQGQISAAIEAPLLKFEVANGKTRLPTTPQTTTTTKAAEYSTQTRNLARINDPADIVPTCKCKNCQCNLPRNVAPKENKSQQHDSLQQPHQHHKLPHLPPQTRSSEKLASSGSATTSLSSIYICLGILTLALATLSVLFYSHVTSCNAFDSSASSTSSPSCYRNCQNSTSAESDNRGTGAPQKRDVPGGKFPHDFSSTSSSPLLFRERFQQELLASEHMLYSMVERILQQQKQQQPTVHDSEQWQEYNQQYLQDHPQPQPTQKHLPLGNILDDQSFSTIPTTMATKKMMKTSNTEGGTFANNHNEAVDGTTSRSTPPTMVPEATGVSGGGSRSSSSTSFVHSDDIGSGVPSPQRSMERKYSGNTAREPQTMEELVHYHKRMRRDISSSPATSMHDPFIEFFAPNHRKVLEEQDKEIRKRTGLKGAAPGGDDWVYLNTYCRVPEKMITGFCQGTQEYCPPSPPGPEGPQGPKGPTGPPGLPGIPGNKGNRGDVGLPGQPGAAGAVGPVGPRGPKGDIGIPGRPGLDGRDGVPGEPGLDGVPGRAGADGIPGKNGDPGRDGKDGTNGKDGRDGLSGPKGSQGPPGERGLKGIAGPRGRPGKPGTNGTPGIPGVNAYKVQLKNGTFLSDLLIPPSIADVHVPRSIAVEEGKTLNVSCAASGNPMPHVEWRRDDGRTINVHGIEMSSISGPYLKFANITRHQMAAYTCYADNGLAPVANATFLIEVQFPPMISVYRQMIYAEYGRTATLECIVEAFPEAILYWERAYDGSILDRGDKYRIETNPDGYRTTMRLTITSLRKDDFGYYHCVARNALNTTMVNFEIAAQDPNSETPYVGKEMKTYGQRPPEQECPVCDQCPEQSLYQCKDSINSNFEIQPVGNYSYPGLPKRKKSCLLYAVGKPVFHKSVNESHGSWLKDPAAGEIEREKTFVTNEKDNFKLFEYTTKRTYRLQSVASRSHDVPYGFMGSANVVFNGTFYYHKLNSSEVAKFTLGTKTDYRSQALPGAGYEPGNKLYSTGYNYMDFNVDEVGLWVIYSGKDSSNTLVAKLDATTLEIKYNFNITLDHRKFGEMFIVCGHLYAIDSCSAKNTQIRYAINLYQNKLLNVNLPFTNPFGNTETVGYNPQTVELYSWDKGNSLTYPIRYNEEIIRNDPT</sequence>
<dbReference type="OrthoDB" id="8626508at2759"/>
<evidence type="ECO:0000259" key="15">
    <source>
        <dbReference type="PROSITE" id="PS51132"/>
    </source>
</evidence>
<feature type="domain" description="Ig-like" evidence="14">
    <location>
        <begin position="798"/>
        <end position="892"/>
    </location>
</feature>
<name>A0A1I8NP61_STOCA</name>
<evidence type="ECO:0008006" key="19">
    <source>
        <dbReference type="Google" id="ProtNLM"/>
    </source>
</evidence>
<dbReference type="Pfam" id="PF13927">
    <property type="entry name" value="Ig_3"/>
    <property type="match status" value="2"/>
</dbReference>
<dbReference type="EnsemblMetazoa" id="SCAU000805-RE">
    <property type="protein sequence ID" value="SCAU000805-PE"/>
    <property type="gene ID" value="SCAU000805"/>
</dbReference>
<dbReference type="InterPro" id="IPR036179">
    <property type="entry name" value="Ig-like_dom_sf"/>
</dbReference>
<dbReference type="KEGG" id="scac:106082655"/>
<feature type="compositionally biased region" description="Polar residues" evidence="12">
    <location>
        <begin position="365"/>
        <end position="389"/>
    </location>
</feature>
<comment type="subcellular location">
    <subcellularLocation>
        <location evidence="1">Cell membrane</location>
    </subcellularLocation>
    <subcellularLocation>
        <location evidence="2">Secreted</location>
    </subcellularLocation>
</comment>
<dbReference type="PANTHER" id="PTHR23192:SF85">
    <property type="entry name" value="GLIOMEDIN"/>
    <property type="match status" value="1"/>
</dbReference>
<evidence type="ECO:0000313" key="18">
    <source>
        <dbReference type="Proteomes" id="UP000095300"/>
    </source>
</evidence>
<keyword evidence="13" id="KW-1133">Transmembrane helix</keyword>
<keyword evidence="5" id="KW-0732">Signal</keyword>
<dbReference type="SMART" id="SM00284">
    <property type="entry name" value="OLF"/>
    <property type="match status" value="1"/>
</dbReference>
<evidence type="ECO:0000256" key="10">
    <source>
        <dbReference type="ARBA" id="ARBA00023319"/>
    </source>
</evidence>
<evidence type="ECO:0000256" key="5">
    <source>
        <dbReference type="ARBA" id="ARBA00022729"/>
    </source>
</evidence>
<dbReference type="CDD" id="cd00096">
    <property type="entry name" value="Ig"/>
    <property type="match status" value="1"/>
</dbReference>
<feature type="compositionally biased region" description="Low complexity" evidence="12">
    <location>
        <begin position="564"/>
        <end position="579"/>
    </location>
</feature>
<dbReference type="VEuPathDB" id="VectorBase:SCAU000805"/>
<feature type="region of interest" description="Disordered" evidence="12">
    <location>
        <begin position="147"/>
        <end position="183"/>
    </location>
</feature>
<feature type="region of interest" description="Disordered" evidence="12">
    <location>
        <begin position="529"/>
        <end position="680"/>
    </location>
</feature>
<evidence type="ECO:0000256" key="8">
    <source>
        <dbReference type="ARBA" id="ARBA00023157"/>
    </source>
</evidence>
<keyword evidence="4" id="KW-0964">Secreted</keyword>
<dbReference type="SMART" id="SM00408">
    <property type="entry name" value="IGc2"/>
    <property type="match status" value="2"/>
</dbReference>
<gene>
    <name evidence="16" type="primary">106082655</name>
</gene>
<dbReference type="EnsemblMetazoa" id="SCAU000805-RB">
    <property type="protein sequence ID" value="SCAU000805-PB"/>
    <property type="gene ID" value="SCAU000805"/>
</dbReference>
<feature type="transmembrane region" description="Helical" evidence="13">
    <location>
        <begin position="193"/>
        <end position="212"/>
    </location>
</feature>
<reference evidence="16" key="2">
    <citation type="submission" date="2020-05" db="UniProtKB">
        <authorList>
            <consortium name="EnsemblMetazoa"/>
        </authorList>
    </citation>
    <scope>IDENTIFICATION</scope>
    <source>
        <strain evidence="16">USDA</strain>
    </source>
</reference>
<evidence type="ECO:0000256" key="2">
    <source>
        <dbReference type="ARBA" id="ARBA00004613"/>
    </source>
</evidence>
<comment type="caution">
    <text evidence="11">Lacks conserved residue(s) required for the propagation of feature annotation.</text>
</comment>
<reference evidence="17 18" key="1">
    <citation type="submission" date="2015-05" db="EMBL/GenBank/DDBJ databases">
        <authorList>
            <person name="Wilson R.K."/>
            <person name="Warren W.C."/>
            <person name="Olafson P."/>
        </authorList>
    </citation>
    <scope>NUCLEOTIDE SEQUENCE [LARGE SCALE GENOMIC DNA]</scope>
    <source>
        <strain evidence="17 18">USDA</strain>
    </source>
</reference>
<evidence type="ECO:0000256" key="9">
    <source>
        <dbReference type="ARBA" id="ARBA00023180"/>
    </source>
</evidence>
<feature type="compositionally biased region" description="Basic and acidic residues" evidence="12">
    <location>
        <begin position="254"/>
        <end position="265"/>
    </location>
</feature>
<keyword evidence="3" id="KW-1003">Cell membrane</keyword>
<feature type="domain" description="Ig-like" evidence="14">
    <location>
        <begin position="703"/>
        <end position="789"/>
    </location>
</feature>